<accession>A0AAD6YHU1</accession>
<reference evidence="1" key="1">
    <citation type="submission" date="2023-03" db="EMBL/GenBank/DDBJ databases">
        <title>Massive genome expansion in bonnet fungi (Mycena s.s.) driven by repeated elements and novel gene families across ecological guilds.</title>
        <authorList>
            <consortium name="Lawrence Berkeley National Laboratory"/>
            <person name="Harder C.B."/>
            <person name="Miyauchi S."/>
            <person name="Viragh M."/>
            <person name="Kuo A."/>
            <person name="Thoen E."/>
            <person name="Andreopoulos B."/>
            <person name="Lu D."/>
            <person name="Skrede I."/>
            <person name="Drula E."/>
            <person name="Henrissat B."/>
            <person name="Morin E."/>
            <person name="Kohler A."/>
            <person name="Barry K."/>
            <person name="LaButti K."/>
            <person name="Morin E."/>
            <person name="Salamov A."/>
            <person name="Lipzen A."/>
            <person name="Mereny Z."/>
            <person name="Hegedus B."/>
            <person name="Baldrian P."/>
            <person name="Stursova M."/>
            <person name="Weitz H."/>
            <person name="Taylor A."/>
            <person name="Grigoriev I.V."/>
            <person name="Nagy L.G."/>
            <person name="Martin F."/>
            <person name="Kauserud H."/>
        </authorList>
    </citation>
    <scope>NUCLEOTIDE SEQUENCE</scope>
    <source>
        <strain evidence="1">9144</strain>
    </source>
</reference>
<dbReference type="InterPro" id="IPR008949">
    <property type="entry name" value="Isoprenoid_synthase_dom_sf"/>
</dbReference>
<dbReference type="Gene3D" id="1.10.600.10">
    <property type="entry name" value="Farnesyl Diphosphate Synthase"/>
    <property type="match status" value="1"/>
</dbReference>
<dbReference type="EMBL" id="JARJCW010000013">
    <property type="protein sequence ID" value="KAJ7218142.1"/>
    <property type="molecule type" value="Genomic_DNA"/>
</dbReference>
<organism evidence="1 2">
    <name type="scientific">Mycena pura</name>
    <dbReference type="NCBI Taxonomy" id="153505"/>
    <lineage>
        <taxon>Eukaryota</taxon>
        <taxon>Fungi</taxon>
        <taxon>Dikarya</taxon>
        <taxon>Basidiomycota</taxon>
        <taxon>Agaricomycotina</taxon>
        <taxon>Agaricomycetes</taxon>
        <taxon>Agaricomycetidae</taxon>
        <taxon>Agaricales</taxon>
        <taxon>Marasmiineae</taxon>
        <taxon>Mycenaceae</taxon>
        <taxon>Mycena</taxon>
    </lineage>
</organism>
<dbReference type="SUPFAM" id="SSF48576">
    <property type="entry name" value="Terpenoid synthases"/>
    <property type="match status" value="1"/>
</dbReference>
<evidence type="ECO:0000313" key="2">
    <source>
        <dbReference type="Proteomes" id="UP001219525"/>
    </source>
</evidence>
<comment type="caution">
    <text evidence="1">The sequence shown here is derived from an EMBL/GenBank/DDBJ whole genome shotgun (WGS) entry which is preliminary data.</text>
</comment>
<proteinExistence type="predicted"/>
<protein>
    <recommendedName>
        <fullName evidence="3">Terpenoid synthase</fullName>
    </recommendedName>
</protein>
<evidence type="ECO:0008006" key="3">
    <source>
        <dbReference type="Google" id="ProtNLM"/>
    </source>
</evidence>
<keyword evidence="2" id="KW-1185">Reference proteome</keyword>
<dbReference type="Proteomes" id="UP001219525">
    <property type="component" value="Unassembled WGS sequence"/>
</dbReference>
<gene>
    <name evidence="1" type="ORF">GGX14DRAFT_38591</name>
</gene>
<sequence length="323" mass="35648">MPDASSAPGVQAAKIKEAVLDTMRVLNIDPLSIMPFEKTPTFEPFLLECVEEAHKRGYLSRTQQPFQEKHVRIGAAVGHYTYIHHQGTASHAVAVLSSLLMAFYYCVDDYCFNPQSIAEYGSRLAAGRPQLEPGLDDLAALSSDLSDMYDLVTGDLLRITTQAYVMGNHLERQMCGKRPVWDVSKDAPVFPTVMKTITSAATALFLLSFPHDAAATSYIQTLPDGILVHDNTADIMSYYKEAMEGEFNRVEQIAQLNNLTGTDMLGELVKSMAASHERVVRVLSASDSTGLLLSCYEKCIGGFIIFQALHPRYKIGDFGIFSF</sequence>
<evidence type="ECO:0000313" key="1">
    <source>
        <dbReference type="EMBL" id="KAJ7218142.1"/>
    </source>
</evidence>
<name>A0AAD6YHU1_9AGAR</name>
<dbReference type="AlphaFoldDB" id="A0AAD6YHU1"/>